<dbReference type="Pfam" id="PF08241">
    <property type="entry name" value="Methyltransf_11"/>
    <property type="match status" value="1"/>
</dbReference>
<sequence length="173" mass="19279">MLLRDVLVKVYSQLREELPVAVTLDIGTGKGENLSTLTAVYNSALIVTLDVDFSALSTLRESFKRELERGRLSPVAGDAEKLPFREGVFGLVSALASLHHVDDIGRALEEAHRVLAPEGLLVVVEWTPESRLNPHGPSNARRVIEELKELLPRLFTLVDLRVYRDYLIVAARK</sequence>
<dbReference type="PANTHER" id="PTHR43591:SF24">
    <property type="entry name" value="2-METHOXY-6-POLYPRENYL-1,4-BENZOQUINOL METHYLASE, MITOCHONDRIAL"/>
    <property type="match status" value="1"/>
</dbReference>
<dbReference type="AlphaFoldDB" id="A0A7C4D4A6"/>
<evidence type="ECO:0000259" key="1">
    <source>
        <dbReference type="Pfam" id="PF08241"/>
    </source>
</evidence>
<dbReference type="PANTHER" id="PTHR43591">
    <property type="entry name" value="METHYLTRANSFERASE"/>
    <property type="match status" value="1"/>
</dbReference>
<dbReference type="InterPro" id="IPR029063">
    <property type="entry name" value="SAM-dependent_MTases_sf"/>
</dbReference>
<dbReference type="Gene3D" id="3.40.50.150">
    <property type="entry name" value="Vaccinia Virus protein VP39"/>
    <property type="match status" value="1"/>
</dbReference>
<proteinExistence type="predicted"/>
<protein>
    <submittedName>
        <fullName evidence="2">Class I SAM-dependent methyltransferase</fullName>
    </submittedName>
</protein>
<dbReference type="EMBL" id="DTBQ01000030">
    <property type="protein sequence ID" value="HGM46318.1"/>
    <property type="molecule type" value="Genomic_DNA"/>
</dbReference>
<dbReference type="GO" id="GO:0032259">
    <property type="term" value="P:methylation"/>
    <property type="evidence" value="ECO:0007669"/>
    <property type="project" value="UniProtKB-KW"/>
</dbReference>
<comment type="caution">
    <text evidence="2">The sequence shown here is derived from an EMBL/GenBank/DDBJ whole genome shotgun (WGS) entry which is preliminary data.</text>
</comment>
<feature type="domain" description="Methyltransferase type 11" evidence="1">
    <location>
        <begin position="24"/>
        <end position="123"/>
    </location>
</feature>
<evidence type="ECO:0000313" key="2">
    <source>
        <dbReference type="EMBL" id="HGM46318.1"/>
    </source>
</evidence>
<name>A0A7C4D4A6_THEPE</name>
<keyword evidence="2" id="KW-0808">Transferase</keyword>
<dbReference type="CDD" id="cd02440">
    <property type="entry name" value="AdoMet_MTases"/>
    <property type="match status" value="1"/>
</dbReference>
<dbReference type="GO" id="GO:0008757">
    <property type="term" value="F:S-adenosylmethionine-dependent methyltransferase activity"/>
    <property type="evidence" value="ECO:0007669"/>
    <property type="project" value="InterPro"/>
</dbReference>
<dbReference type="SUPFAM" id="SSF53335">
    <property type="entry name" value="S-adenosyl-L-methionine-dependent methyltransferases"/>
    <property type="match status" value="1"/>
</dbReference>
<dbReference type="InterPro" id="IPR013216">
    <property type="entry name" value="Methyltransf_11"/>
</dbReference>
<organism evidence="2">
    <name type="scientific">Thermofilum pendens</name>
    <dbReference type="NCBI Taxonomy" id="2269"/>
    <lineage>
        <taxon>Archaea</taxon>
        <taxon>Thermoproteota</taxon>
        <taxon>Thermoprotei</taxon>
        <taxon>Thermofilales</taxon>
        <taxon>Thermofilaceae</taxon>
        <taxon>Thermofilum</taxon>
    </lineage>
</organism>
<accession>A0A7C4D4A6</accession>
<reference evidence="2" key="1">
    <citation type="journal article" date="2020" name="mSystems">
        <title>Genome- and Community-Level Interaction Insights into Carbon Utilization and Element Cycling Functions of Hydrothermarchaeota in Hydrothermal Sediment.</title>
        <authorList>
            <person name="Zhou Z."/>
            <person name="Liu Y."/>
            <person name="Xu W."/>
            <person name="Pan J."/>
            <person name="Luo Z.H."/>
            <person name="Li M."/>
        </authorList>
    </citation>
    <scope>NUCLEOTIDE SEQUENCE</scope>
    <source>
        <strain evidence="2">SpSt-649</strain>
    </source>
</reference>
<keyword evidence="2" id="KW-0489">Methyltransferase</keyword>
<gene>
    <name evidence="2" type="ORF">ENU21_01010</name>
</gene>